<name>A0A9P7FNX4_9AGAR</name>
<gene>
    <name evidence="1" type="ORF">H0H81_010529</name>
</gene>
<accession>A0A9P7FNX4</accession>
<dbReference type="AlphaFoldDB" id="A0A9P7FNX4"/>
<dbReference type="InterPro" id="IPR032675">
    <property type="entry name" value="LRR_dom_sf"/>
</dbReference>
<organism evidence="1 2">
    <name type="scientific">Sphagnurus paluster</name>
    <dbReference type="NCBI Taxonomy" id="117069"/>
    <lineage>
        <taxon>Eukaryota</taxon>
        <taxon>Fungi</taxon>
        <taxon>Dikarya</taxon>
        <taxon>Basidiomycota</taxon>
        <taxon>Agaricomycotina</taxon>
        <taxon>Agaricomycetes</taxon>
        <taxon>Agaricomycetidae</taxon>
        <taxon>Agaricales</taxon>
        <taxon>Tricholomatineae</taxon>
        <taxon>Lyophyllaceae</taxon>
        <taxon>Sphagnurus</taxon>
    </lineage>
</organism>
<reference evidence="1" key="2">
    <citation type="submission" date="2021-10" db="EMBL/GenBank/DDBJ databases">
        <title>Phylogenomics reveals ancestral predisposition of the termite-cultivated fungus Termitomyces towards a domesticated lifestyle.</title>
        <authorList>
            <person name="Auxier B."/>
            <person name="Grum-Grzhimaylo A."/>
            <person name="Cardenas M.E."/>
            <person name="Lodge J.D."/>
            <person name="Laessoe T."/>
            <person name="Pedersen O."/>
            <person name="Smith M.E."/>
            <person name="Kuyper T.W."/>
            <person name="Franco-Molano E.A."/>
            <person name="Baroni T.J."/>
            <person name="Aanen D.K."/>
        </authorList>
    </citation>
    <scope>NUCLEOTIDE SEQUENCE</scope>
    <source>
        <strain evidence="1">D49</strain>
    </source>
</reference>
<dbReference type="OrthoDB" id="3354475at2759"/>
<reference evidence="1" key="1">
    <citation type="submission" date="2021-02" db="EMBL/GenBank/DDBJ databases">
        <authorList>
            <person name="Nieuwenhuis M."/>
            <person name="Van De Peppel L.J.J."/>
        </authorList>
    </citation>
    <scope>NUCLEOTIDE SEQUENCE</scope>
    <source>
        <strain evidence="1">D49</strain>
    </source>
</reference>
<dbReference type="Gene3D" id="3.80.10.10">
    <property type="entry name" value="Ribonuclease Inhibitor"/>
    <property type="match status" value="1"/>
</dbReference>
<dbReference type="Proteomes" id="UP000717328">
    <property type="component" value="Unassembled WGS sequence"/>
</dbReference>
<proteinExistence type="predicted"/>
<dbReference type="EMBL" id="JABCKI010006048">
    <property type="protein sequence ID" value="KAG5635642.1"/>
    <property type="molecule type" value="Genomic_DNA"/>
</dbReference>
<comment type="caution">
    <text evidence="1">The sequence shown here is derived from an EMBL/GenBank/DDBJ whole genome shotgun (WGS) entry which is preliminary data.</text>
</comment>
<keyword evidence="2" id="KW-1185">Reference proteome</keyword>
<protein>
    <submittedName>
        <fullName evidence="1">Uncharacterized protein</fullName>
    </submittedName>
</protein>
<evidence type="ECO:0000313" key="2">
    <source>
        <dbReference type="Proteomes" id="UP000717328"/>
    </source>
</evidence>
<sequence>MIRHIGDLPALKECGTLYVPEDIPHAELAGLFTTRNNERFSHLRNLKLESTTSGPLEVVINALQRPLDVLELYVGDNPRPVALLNLTTALRQHTCTTSLKRLSLKTGAPEEGDEDQDSAFFAPLFALKGLKQLNVSSHYTSKVTDRDLLGAAAAWPCLEELIFEGHITDHNVTLPGLAPLLTKCPRLTILVIPVLPVPFDTGILDPNLNSEVDLLNLSSLVAVAAADVEGVSRCLARLFPKLRVFLIDMDARGPELGWSAVGNGLDAHLGRIVSY</sequence>
<dbReference type="SUPFAM" id="SSF52047">
    <property type="entry name" value="RNI-like"/>
    <property type="match status" value="1"/>
</dbReference>
<evidence type="ECO:0000313" key="1">
    <source>
        <dbReference type="EMBL" id="KAG5635642.1"/>
    </source>
</evidence>